<dbReference type="EC" id="2.5.1.145" evidence="7"/>
<dbReference type="UniPathway" id="UPA00664"/>
<feature type="transmembrane region" description="Helical" evidence="7">
    <location>
        <begin position="337"/>
        <end position="354"/>
    </location>
</feature>
<evidence type="ECO:0000313" key="9">
    <source>
        <dbReference type="EMBL" id="QDT76133.1"/>
    </source>
</evidence>
<comment type="function">
    <text evidence="7">Catalyzes the transfer of the diacylglyceryl group from phosphatidylglycerol to the sulfhydryl group of the N-terminal cysteine of a prolipoprotein, the first step in the formation of mature lipoproteins.</text>
</comment>
<comment type="catalytic activity">
    <reaction evidence="7">
        <text>L-cysteinyl-[prolipoprotein] + a 1,2-diacyl-sn-glycero-3-phospho-(1'-sn-glycerol) = an S-1,2-diacyl-sn-glyceryl-L-cysteinyl-[prolipoprotein] + sn-glycerol 1-phosphate + H(+)</text>
        <dbReference type="Rhea" id="RHEA:56712"/>
        <dbReference type="Rhea" id="RHEA-COMP:14679"/>
        <dbReference type="Rhea" id="RHEA-COMP:14680"/>
        <dbReference type="ChEBI" id="CHEBI:15378"/>
        <dbReference type="ChEBI" id="CHEBI:29950"/>
        <dbReference type="ChEBI" id="CHEBI:57685"/>
        <dbReference type="ChEBI" id="CHEBI:64716"/>
        <dbReference type="ChEBI" id="CHEBI:140658"/>
        <dbReference type="EC" id="2.5.1.145"/>
    </reaction>
</comment>
<organism evidence="9 10">
    <name type="scientific">Lacipirellula limnantheis</name>
    <dbReference type="NCBI Taxonomy" id="2528024"/>
    <lineage>
        <taxon>Bacteria</taxon>
        <taxon>Pseudomonadati</taxon>
        <taxon>Planctomycetota</taxon>
        <taxon>Planctomycetia</taxon>
        <taxon>Pirellulales</taxon>
        <taxon>Lacipirellulaceae</taxon>
        <taxon>Lacipirellula</taxon>
    </lineage>
</organism>
<dbReference type="SMART" id="SM00228">
    <property type="entry name" value="PDZ"/>
    <property type="match status" value="1"/>
</dbReference>
<dbReference type="AlphaFoldDB" id="A0A517U6A7"/>
<comment type="similarity">
    <text evidence="1 7">Belongs to the Lgt family.</text>
</comment>
<dbReference type="InterPro" id="IPR001640">
    <property type="entry name" value="Lgt"/>
</dbReference>
<evidence type="ECO:0000256" key="4">
    <source>
        <dbReference type="ARBA" id="ARBA00022692"/>
    </source>
</evidence>
<comment type="pathway">
    <text evidence="7">Protein modification; lipoprotein biosynthesis (diacylglyceryl transfer).</text>
</comment>
<evidence type="ECO:0000313" key="10">
    <source>
        <dbReference type="Proteomes" id="UP000317909"/>
    </source>
</evidence>
<evidence type="ECO:0000256" key="5">
    <source>
        <dbReference type="ARBA" id="ARBA00022989"/>
    </source>
</evidence>
<dbReference type="InterPro" id="IPR036034">
    <property type="entry name" value="PDZ_sf"/>
</dbReference>
<evidence type="ECO:0000259" key="8">
    <source>
        <dbReference type="PROSITE" id="PS50106"/>
    </source>
</evidence>
<evidence type="ECO:0000256" key="7">
    <source>
        <dbReference type="HAMAP-Rule" id="MF_01147"/>
    </source>
</evidence>
<keyword evidence="4 7" id="KW-0812">Transmembrane</keyword>
<dbReference type="PANTHER" id="PTHR30589">
    <property type="entry name" value="PROLIPOPROTEIN DIACYLGLYCERYL TRANSFERASE"/>
    <property type="match status" value="1"/>
</dbReference>
<name>A0A517U6A7_9BACT</name>
<feature type="transmembrane region" description="Helical" evidence="7">
    <location>
        <begin position="395"/>
        <end position="415"/>
    </location>
</feature>
<dbReference type="PROSITE" id="PS50106">
    <property type="entry name" value="PDZ"/>
    <property type="match status" value="1"/>
</dbReference>
<dbReference type="CDD" id="cd00136">
    <property type="entry name" value="PDZ_canonical"/>
    <property type="match status" value="1"/>
</dbReference>
<evidence type="ECO:0000256" key="1">
    <source>
        <dbReference type="ARBA" id="ARBA00007150"/>
    </source>
</evidence>
<keyword evidence="9" id="KW-0449">Lipoprotein</keyword>
<reference evidence="9 10" key="1">
    <citation type="submission" date="2019-02" db="EMBL/GenBank/DDBJ databases">
        <title>Deep-cultivation of Planctomycetes and their phenomic and genomic characterization uncovers novel biology.</title>
        <authorList>
            <person name="Wiegand S."/>
            <person name="Jogler M."/>
            <person name="Boedeker C."/>
            <person name="Pinto D."/>
            <person name="Vollmers J."/>
            <person name="Rivas-Marin E."/>
            <person name="Kohn T."/>
            <person name="Peeters S.H."/>
            <person name="Heuer A."/>
            <person name="Rast P."/>
            <person name="Oberbeckmann S."/>
            <person name="Bunk B."/>
            <person name="Jeske O."/>
            <person name="Meyerdierks A."/>
            <person name="Storesund J.E."/>
            <person name="Kallscheuer N."/>
            <person name="Luecker S."/>
            <person name="Lage O.M."/>
            <person name="Pohl T."/>
            <person name="Merkel B.J."/>
            <person name="Hornburger P."/>
            <person name="Mueller R.-W."/>
            <person name="Bruemmer F."/>
            <person name="Labrenz M."/>
            <person name="Spormann A.M."/>
            <person name="Op den Camp H."/>
            <person name="Overmann J."/>
            <person name="Amann R."/>
            <person name="Jetten M.S.M."/>
            <person name="Mascher T."/>
            <person name="Medema M.H."/>
            <person name="Devos D.P."/>
            <person name="Kaster A.-K."/>
            <person name="Ovreas L."/>
            <person name="Rohde M."/>
            <person name="Galperin M.Y."/>
            <person name="Jogler C."/>
        </authorList>
    </citation>
    <scope>NUCLEOTIDE SEQUENCE [LARGE SCALE GENOMIC DNA]</scope>
    <source>
        <strain evidence="9 10">I41</strain>
    </source>
</reference>
<dbReference type="Gene3D" id="2.30.42.10">
    <property type="match status" value="1"/>
</dbReference>
<feature type="transmembrane region" description="Helical" evidence="7">
    <location>
        <begin position="15"/>
        <end position="35"/>
    </location>
</feature>
<feature type="transmembrane region" description="Helical" evidence="7">
    <location>
        <begin position="76"/>
        <end position="96"/>
    </location>
</feature>
<dbReference type="Pfam" id="PF01790">
    <property type="entry name" value="LGT"/>
    <property type="match status" value="1"/>
</dbReference>
<gene>
    <name evidence="9" type="primary">lgt_2</name>
    <name evidence="7" type="synonym">lgt</name>
    <name evidence="9" type="ORF">I41_53780</name>
</gene>
<keyword evidence="6 7" id="KW-0472">Membrane</keyword>
<comment type="subcellular location">
    <subcellularLocation>
        <location evidence="7">Cell membrane</location>
        <topology evidence="7">Multi-pass membrane protein</topology>
    </subcellularLocation>
</comment>
<feature type="binding site" evidence="7">
    <location>
        <position position="199"/>
    </location>
    <ligand>
        <name>a 1,2-diacyl-sn-glycero-3-phospho-(1'-sn-glycerol)</name>
        <dbReference type="ChEBI" id="CHEBI:64716"/>
    </ligand>
</feature>
<feature type="transmembrane region" description="Helical" evidence="7">
    <location>
        <begin position="47"/>
        <end position="70"/>
    </location>
</feature>
<dbReference type="Proteomes" id="UP000317909">
    <property type="component" value="Chromosome"/>
</dbReference>
<dbReference type="OrthoDB" id="871140at2"/>
<keyword evidence="5 7" id="KW-1133">Transmembrane helix</keyword>
<dbReference type="InterPro" id="IPR001478">
    <property type="entry name" value="PDZ"/>
</dbReference>
<protein>
    <recommendedName>
        <fullName evidence="7">Phosphatidylglycerol--prolipoprotein diacylglyceryl transferase</fullName>
        <ecNumber evidence="7">2.5.1.145</ecNumber>
    </recommendedName>
</protein>
<dbReference type="KEGG" id="llh:I41_53780"/>
<evidence type="ECO:0000256" key="6">
    <source>
        <dbReference type="ARBA" id="ARBA00023136"/>
    </source>
</evidence>
<feature type="transmembrane region" description="Helical" evidence="7">
    <location>
        <begin position="108"/>
        <end position="129"/>
    </location>
</feature>
<dbReference type="SUPFAM" id="SSF50156">
    <property type="entry name" value="PDZ domain-like"/>
    <property type="match status" value="1"/>
</dbReference>
<dbReference type="GO" id="GO:0008961">
    <property type="term" value="F:phosphatidylglycerol-prolipoprotein diacylglyceryl transferase activity"/>
    <property type="evidence" value="ECO:0007669"/>
    <property type="project" value="UniProtKB-UniRule"/>
</dbReference>
<dbReference type="EMBL" id="CP036339">
    <property type="protein sequence ID" value="QDT76133.1"/>
    <property type="molecule type" value="Genomic_DNA"/>
</dbReference>
<accession>A0A517U6A7</accession>
<keyword evidence="9" id="KW-0328">Glycosyltransferase</keyword>
<dbReference type="PANTHER" id="PTHR30589:SF0">
    <property type="entry name" value="PHOSPHATIDYLGLYCEROL--PROLIPOPROTEIN DIACYLGLYCERYL TRANSFERASE"/>
    <property type="match status" value="1"/>
</dbReference>
<proteinExistence type="inferred from homology"/>
<keyword evidence="10" id="KW-1185">Reference proteome</keyword>
<sequence>MCSELFRIPLTWGNVPIFGAGVLLLVWAVFSVLGLKTTARVVGWSTALKAHLPTIIIVAAAITFFVPNYFPDGVPIRGYGMMVLLGSIAGIGLSIRRADEAGIPGEEIMGLAVWMFIAGVAGARLFYVIEYWDDRIRQADWSSTLKAALSFTEGGLVVYGAFIGAMIGFTLYMRRRGLPVLPLCDMISAGMLVGLAFGRIGCLMNGCCYGGESEAPWAISFPRESAPDMVSPPYGEQAASGAFYGFHLKSSNDDGAPAIIDRINDHSVAAAAGLKAGDRIAKIDGNTLVGVAGAETLIYQAFMQGKPLTIVTSDGATHQLPGIKPPPRSRPVHPAQIYSTITASLLAWVLWSYYPFRRRDGEVTALMITLYPIARFLEESIRVDESPVFGTGLSISQNVSILLLLAAVGMWVWLLRKPAGNLVFPQTAVASS</sequence>
<keyword evidence="3 7" id="KW-0808">Transferase</keyword>
<evidence type="ECO:0000256" key="2">
    <source>
        <dbReference type="ARBA" id="ARBA00022475"/>
    </source>
</evidence>
<dbReference type="RefSeq" id="WP_145435880.1">
    <property type="nucleotide sequence ID" value="NZ_CP036339.1"/>
</dbReference>
<feature type="domain" description="PDZ" evidence="8">
    <location>
        <begin position="236"/>
        <end position="291"/>
    </location>
</feature>
<dbReference type="GO" id="GO:0005886">
    <property type="term" value="C:plasma membrane"/>
    <property type="evidence" value="ECO:0007669"/>
    <property type="project" value="UniProtKB-SubCell"/>
</dbReference>
<dbReference type="GO" id="GO:0042158">
    <property type="term" value="P:lipoprotein biosynthetic process"/>
    <property type="evidence" value="ECO:0007669"/>
    <property type="project" value="UniProtKB-UniRule"/>
</dbReference>
<feature type="transmembrane region" description="Helical" evidence="7">
    <location>
        <begin position="149"/>
        <end position="172"/>
    </location>
</feature>
<keyword evidence="2 7" id="KW-1003">Cell membrane</keyword>
<dbReference type="Pfam" id="PF00595">
    <property type="entry name" value="PDZ"/>
    <property type="match status" value="1"/>
</dbReference>
<evidence type="ECO:0000256" key="3">
    <source>
        <dbReference type="ARBA" id="ARBA00022679"/>
    </source>
</evidence>
<dbReference type="HAMAP" id="MF_01147">
    <property type="entry name" value="Lgt"/>
    <property type="match status" value="1"/>
</dbReference>